<organism evidence="2 3">
    <name type="scientific">Methylobacterium oryzae CBMB20</name>
    <dbReference type="NCBI Taxonomy" id="693986"/>
    <lineage>
        <taxon>Bacteria</taxon>
        <taxon>Pseudomonadati</taxon>
        <taxon>Pseudomonadota</taxon>
        <taxon>Alphaproteobacteria</taxon>
        <taxon>Hyphomicrobiales</taxon>
        <taxon>Methylobacteriaceae</taxon>
        <taxon>Methylobacterium</taxon>
    </lineage>
</organism>
<dbReference type="HOGENOM" id="CLU_2771175_0_0_5"/>
<sequence length="69" mass="6919">MGEEESGSVAALSHGAARADTPVSAWAPDMGAEVAVRRTSGGLAFPGPVRQAERPYSATAAGRGAVHIT</sequence>
<evidence type="ECO:0000313" key="2">
    <source>
        <dbReference type="EMBL" id="AIQ90410.1"/>
    </source>
</evidence>
<dbReference type="EMBL" id="CP003811">
    <property type="protein sequence ID" value="AIQ90410.1"/>
    <property type="molecule type" value="Genomic_DNA"/>
</dbReference>
<dbReference type="Proteomes" id="UP000029492">
    <property type="component" value="Chromosome"/>
</dbReference>
<evidence type="ECO:0000256" key="1">
    <source>
        <dbReference type="SAM" id="MobiDB-lite"/>
    </source>
</evidence>
<reference evidence="2 3" key="1">
    <citation type="journal article" date="2014" name="PLoS ONE">
        <title>Genome Information of Methylobacterium oryzae, a Plant-Probiotic Methylotroph in the Phyllosphere.</title>
        <authorList>
            <person name="Kwak M.J."/>
            <person name="Jeong H."/>
            <person name="Madhaiyan M."/>
            <person name="Lee Y."/>
            <person name="Sa T.M."/>
            <person name="Oh T.K."/>
            <person name="Kim J.F."/>
        </authorList>
    </citation>
    <scope>NUCLEOTIDE SEQUENCE [LARGE SCALE GENOMIC DNA]</scope>
    <source>
        <strain evidence="2 3">CBMB20</strain>
    </source>
</reference>
<dbReference type="KEGG" id="mor:MOC_2655"/>
<feature type="region of interest" description="Disordered" evidence="1">
    <location>
        <begin position="1"/>
        <end position="20"/>
    </location>
</feature>
<dbReference type="STRING" id="693986.MOC_2655"/>
<keyword evidence="3" id="KW-1185">Reference proteome</keyword>
<accession>A0A089NV68</accession>
<dbReference type="AlphaFoldDB" id="A0A089NV68"/>
<name>A0A089NV68_9HYPH</name>
<gene>
    <name evidence="2" type="ORF">MOC_2655</name>
</gene>
<proteinExistence type="predicted"/>
<protein>
    <submittedName>
        <fullName evidence="2">Protein of unassigned function</fullName>
    </submittedName>
</protein>
<evidence type="ECO:0000313" key="3">
    <source>
        <dbReference type="Proteomes" id="UP000029492"/>
    </source>
</evidence>